<evidence type="ECO:0000313" key="1">
    <source>
        <dbReference type="EMBL" id="SEL74689.1"/>
    </source>
</evidence>
<gene>
    <name evidence="1" type="ORF">SAMN05661044_03325</name>
</gene>
<evidence type="ECO:0000313" key="2">
    <source>
        <dbReference type="Proteomes" id="UP000199421"/>
    </source>
</evidence>
<name>A0A1H7SQL1_OLID1</name>
<dbReference type="AlphaFoldDB" id="A0A1H7SQL1"/>
<dbReference type="EMBL" id="FOAF01000003">
    <property type="protein sequence ID" value="SEL74689.1"/>
    <property type="molecule type" value="Genomic_DNA"/>
</dbReference>
<accession>A0A1H7SQL1</accession>
<proteinExistence type="predicted"/>
<keyword evidence="2" id="KW-1185">Reference proteome</keyword>
<dbReference type="Proteomes" id="UP000199421">
    <property type="component" value="Unassembled WGS sequence"/>
</dbReference>
<reference evidence="2" key="1">
    <citation type="submission" date="2016-10" db="EMBL/GenBank/DDBJ databases">
        <authorList>
            <person name="Varghese N."/>
            <person name="Submissions S."/>
        </authorList>
    </citation>
    <scope>NUCLEOTIDE SEQUENCE [LARGE SCALE GENOMIC DNA]</scope>
    <source>
        <strain evidence="2">DSM 18733</strain>
    </source>
</reference>
<dbReference type="STRING" id="407022.SAMN05661044_03325"/>
<sequence>MKNLKTMNLRLGINNISRIYVKFKLILLAFLFGISHHLKAQTIIREGNPCPDRVYEYVFSGTICGGISWEAQDGTIVETTPNSVKIQWTNVINNNGSWKVRANYTNVKIDGSCGSGTFLDKPVTVKATTSLNITGDQVIPCGFRGTKTYTAQIVTQIILQILIDGRSVPVYQEQVQRALLL</sequence>
<organism evidence="1 2">
    <name type="scientific">Olivibacter domesticus</name>
    <name type="common">Pseudosphingobacterium domesticum</name>
    <dbReference type="NCBI Taxonomy" id="407022"/>
    <lineage>
        <taxon>Bacteria</taxon>
        <taxon>Pseudomonadati</taxon>
        <taxon>Bacteroidota</taxon>
        <taxon>Sphingobacteriia</taxon>
        <taxon>Sphingobacteriales</taxon>
        <taxon>Sphingobacteriaceae</taxon>
        <taxon>Olivibacter</taxon>
    </lineage>
</organism>
<protein>
    <submittedName>
        <fullName evidence="1">Uncharacterized protein</fullName>
    </submittedName>
</protein>